<feature type="non-terminal residue" evidence="2">
    <location>
        <position position="1"/>
    </location>
</feature>
<keyword evidence="3" id="KW-1185">Reference proteome</keyword>
<dbReference type="OrthoDB" id="433924at2759"/>
<accession>A0A2H3CM60</accession>
<name>A0A2H3CM60_ARMGA</name>
<dbReference type="InterPro" id="IPR023780">
    <property type="entry name" value="Chromo_domain"/>
</dbReference>
<proteinExistence type="predicted"/>
<dbReference type="Proteomes" id="UP000217790">
    <property type="component" value="Unassembled WGS sequence"/>
</dbReference>
<reference evidence="3" key="1">
    <citation type="journal article" date="2017" name="Nat. Ecol. Evol.">
        <title>Genome expansion and lineage-specific genetic innovations in the forest pathogenic fungi Armillaria.</title>
        <authorList>
            <person name="Sipos G."/>
            <person name="Prasanna A.N."/>
            <person name="Walter M.C."/>
            <person name="O'Connor E."/>
            <person name="Balint B."/>
            <person name="Krizsan K."/>
            <person name="Kiss B."/>
            <person name="Hess J."/>
            <person name="Varga T."/>
            <person name="Slot J."/>
            <person name="Riley R."/>
            <person name="Boka B."/>
            <person name="Rigling D."/>
            <person name="Barry K."/>
            <person name="Lee J."/>
            <person name="Mihaltcheva S."/>
            <person name="LaButti K."/>
            <person name="Lipzen A."/>
            <person name="Waldron R."/>
            <person name="Moloney N.M."/>
            <person name="Sperisen C."/>
            <person name="Kredics L."/>
            <person name="Vagvoelgyi C."/>
            <person name="Patrignani A."/>
            <person name="Fitzpatrick D."/>
            <person name="Nagy I."/>
            <person name="Doyle S."/>
            <person name="Anderson J.B."/>
            <person name="Grigoriev I.V."/>
            <person name="Gueldener U."/>
            <person name="Muensterkoetter M."/>
            <person name="Nagy L.G."/>
        </authorList>
    </citation>
    <scope>NUCLEOTIDE SEQUENCE [LARGE SCALE GENOMIC DNA]</scope>
    <source>
        <strain evidence="3">Ar21-2</strain>
    </source>
</reference>
<dbReference type="EMBL" id="KZ293701">
    <property type="protein sequence ID" value="PBK84115.1"/>
    <property type="molecule type" value="Genomic_DNA"/>
</dbReference>
<sequence>KTDYFVKWKGYGLKSNSWVREEDMDADKLIEEFLAKHVDMVIINPIRIIDAKPDEEVMDYFYWQYLISAKSGLPQWY</sequence>
<feature type="domain" description="Chromo" evidence="1">
    <location>
        <begin position="1"/>
        <end position="37"/>
    </location>
</feature>
<protein>
    <recommendedName>
        <fullName evidence="1">Chromo domain-containing protein</fullName>
    </recommendedName>
</protein>
<dbReference type="PROSITE" id="PS50013">
    <property type="entry name" value="CHROMO_2"/>
    <property type="match status" value="1"/>
</dbReference>
<evidence type="ECO:0000259" key="1">
    <source>
        <dbReference type="PROSITE" id="PS50013"/>
    </source>
</evidence>
<dbReference type="Pfam" id="PF00385">
    <property type="entry name" value="Chromo"/>
    <property type="match status" value="1"/>
</dbReference>
<dbReference type="SUPFAM" id="SSF54160">
    <property type="entry name" value="Chromo domain-like"/>
    <property type="match status" value="1"/>
</dbReference>
<organism evidence="2 3">
    <name type="scientific">Armillaria gallica</name>
    <name type="common">Bulbous honey fungus</name>
    <name type="synonym">Armillaria bulbosa</name>
    <dbReference type="NCBI Taxonomy" id="47427"/>
    <lineage>
        <taxon>Eukaryota</taxon>
        <taxon>Fungi</taxon>
        <taxon>Dikarya</taxon>
        <taxon>Basidiomycota</taxon>
        <taxon>Agaricomycotina</taxon>
        <taxon>Agaricomycetes</taxon>
        <taxon>Agaricomycetidae</taxon>
        <taxon>Agaricales</taxon>
        <taxon>Marasmiineae</taxon>
        <taxon>Physalacriaceae</taxon>
        <taxon>Armillaria</taxon>
    </lineage>
</organism>
<dbReference type="AlphaFoldDB" id="A0A2H3CM60"/>
<dbReference type="InParanoid" id="A0A2H3CM60"/>
<dbReference type="InterPro" id="IPR000953">
    <property type="entry name" value="Chromo/chromo_shadow_dom"/>
</dbReference>
<evidence type="ECO:0000313" key="2">
    <source>
        <dbReference type="EMBL" id="PBK84115.1"/>
    </source>
</evidence>
<gene>
    <name evidence="2" type="ORF">ARMGADRAFT_944080</name>
</gene>
<dbReference type="InterPro" id="IPR016197">
    <property type="entry name" value="Chromo-like_dom_sf"/>
</dbReference>
<dbReference type="GO" id="GO:0006338">
    <property type="term" value="P:chromatin remodeling"/>
    <property type="evidence" value="ECO:0007669"/>
    <property type="project" value="UniProtKB-ARBA"/>
</dbReference>
<evidence type="ECO:0000313" key="3">
    <source>
        <dbReference type="Proteomes" id="UP000217790"/>
    </source>
</evidence>
<dbReference type="Gene3D" id="2.40.50.40">
    <property type="match status" value="1"/>
</dbReference>